<feature type="domain" description="CHK kinase-like" evidence="1">
    <location>
        <begin position="9"/>
        <end position="167"/>
    </location>
</feature>
<keyword evidence="3" id="KW-1185">Reference proteome</keyword>
<reference evidence="2 3" key="1">
    <citation type="submission" date="2012-12" db="EMBL/GenBank/DDBJ databases">
        <title>Genome assembly of Fulvivirga imtechensis AK7.</title>
        <authorList>
            <person name="Nupur N."/>
            <person name="Khatri I."/>
            <person name="Kumar R."/>
            <person name="Subramanian S."/>
            <person name="Pinnaka A."/>
        </authorList>
    </citation>
    <scope>NUCLEOTIDE SEQUENCE [LARGE SCALE GENOMIC DNA]</scope>
    <source>
        <strain evidence="2 3">AK7</strain>
    </source>
</reference>
<dbReference type="EMBL" id="AMZN01000039">
    <property type="protein sequence ID" value="ELR71518.1"/>
    <property type="molecule type" value="Genomic_DNA"/>
</dbReference>
<accession>L8JTF2</accession>
<dbReference type="PANTHER" id="PTHR11012">
    <property type="entry name" value="PROTEIN KINASE-LIKE DOMAIN-CONTAINING"/>
    <property type="match status" value="1"/>
</dbReference>
<dbReference type="SMART" id="SM00587">
    <property type="entry name" value="CHK"/>
    <property type="match status" value="1"/>
</dbReference>
<dbReference type="InterPro" id="IPR015897">
    <property type="entry name" value="CHK_kinase-like"/>
</dbReference>
<dbReference type="eggNOG" id="COG3173">
    <property type="taxonomic scope" value="Bacteria"/>
</dbReference>
<dbReference type="PATRIC" id="fig|1237149.3.peg.2448"/>
<dbReference type="AlphaFoldDB" id="L8JTF2"/>
<protein>
    <recommendedName>
        <fullName evidence="1">CHK kinase-like domain-containing protein</fullName>
    </recommendedName>
</protein>
<dbReference type="InterPro" id="IPR011009">
    <property type="entry name" value="Kinase-like_dom_sf"/>
</dbReference>
<dbReference type="Pfam" id="PF02958">
    <property type="entry name" value="EcKL"/>
    <property type="match status" value="1"/>
</dbReference>
<dbReference type="InterPro" id="IPR004119">
    <property type="entry name" value="EcKL"/>
</dbReference>
<dbReference type="SUPFAM" id="SSF56112">
    <property type="entry name" value="Protein kinase-like (PK-like)"/>
    <property type="match status" value="1"/>
</dbReference>
<gene>
    <name evidence="2" type="ORF">C900_02581</name>
</gene>
<dbReference type="Proteomes" id="UP000011135">
    <property type="component" value="Unassembled WGS sequence"/>
</dbReference>
<name>L8JTF2_9BACT</name>
<organism evidence="2 3">
    <name type="scientific">Fulvivirga imtechensis AK7</name>
    <dbReference type="NCBI Taxonomy" id="1237149"/>
    <lineage>
        <taxon>Bacteria</taxon>
        <taxon>Pseudomonadati</taxon>
        <taxon>Bacteroidota</taxon>
        <taxon>Cytophagia</taxon>
        <taxon>Cytophagales</taxon>
        <taxon>Fulvivirgaceae</taxon>
        <taxon>Fulvivirga</taxon>
    </lineage>
</organism>
<sequence>MVKGNELLLIMEDLNASGYHIRLDPDEVTLENAKNCLTWLANFHARFMGVAPLGLWPVGAYWHLDTRPDEWERMENVSLKHAAKDIDDRLQRAKYQTIVHGDAKLANFCFSETSAVAAVDFQYVGKGCGMKDVAYFISSCFDEEASAIHESELLGHYFKQLEVTLDNKIDYQQVKDEWSLLYPYAWADFYRFLDGWSPGHWKMHDYSKRLTQQVIDELTIK</sequence>
<comment type="caution">
    <text evidence="2">The sequence shown here is derived from an EMBL/GenBank/DDBJ whole genome shotgun (WGS) entry which is preliminary data.</text>
</comment>
<dbReference type="PANTHER" id="PTHR11012:SF30">
    <property type="entry name" value="PROTEIN KINASE-LIKE DOMAIN-CONTAINING"/>
    <property type="match status" value="1"/>
</dbReference>
<evidence type="ECO:0000313" key="3">
    <source>
        <dbReference type="Proteomes" id="UP000011135"/>
    </source>
</evidence>
<evidence type="ECO:0000259" key="1">
    <source>
        <dbReference type="SMART" id="SM00587"/>
    </source>
</evidence>
<dbReference type="STRING" id="1237149.C900_02581"/>
<evidence type="ECO:0000313" key="2">
    <source>
        <dbReference type="EMBL" id="ELR71518.1"/>
    </source>
</evidence>
<proteinExistence type="predicted"/>
<dbReference type="Gene3D" id="3.90.1200.10">
    <property type="match status" value="1"/>
</dbReference>